<accession>A0A521CXS3</accession>
<evidence type="ECO:0000313" key="2">
    <source>
        <dbReference type="Proteomes" id="UP000315971"/>
    </source>
</evidence>
<evidence type="ECO:0000313" key="1">
    <source>
        <dbReference type="EMBL" id="SMO64247.1"/>
    </source>
</evidence>
<reference evidence="1 2" key="1">
    <citation type="submission" date="2017-05" db="EMBL/GenBank/DDBJ databases">
        <authorList>
            <person name="Varghese N."/>
            <person name="Submissions S."/>
        </authorList>
    </citation>
    <scope>NUCLEOTIDE SEQUENCE [LARGE SCALE GENOMIC DNA]</scope>
    <source>
        <strain evidence="1 2">DSM 21342</strain>
    </source>
</reference>
<protein>
    <submittedName>
        <fullName evidence="1">Uncharacterized protein</fullName>
    </submittedName>
</protein>
<organism evidence="1 2">
    <name type="scientific">Solitalea koreensis</name>
    <dbReference type="NCBI Taxonomy" id="543615"/>
    <lineage>
        <taxon>Bacteria</taxon>
        <taxon>Pseudomonadati</taxon>
        <taxon>Bacteroidota</taxon>
        <taxon>Sphingobacteriia</taxon>
        <taxon>Sphingobacteriales</taxon>
        <taxon>Sphingobacteriaceae</taxon>
        <taxon>Solitalea</taxon>
    </lineage>
</organism>
<dbReference type="AlphaFoldDB" id="A0A521CXS3"/>
<dbReference type="RefSeq" id="WP_142603476.1">
    <property type="nucleotide sequence ID" value="NZ_FXSZ01000005.1"/>
</dbReference>
<proteinExistence type="predicted"/>
<dbReference type="EMBL" id="FXSZ01000005">
    <property type="protein sequence ID" value="SMO64247.1"/>
    <property type="molecule type" value="Genomic_DNA"/>
</dbReference>
<sequence length="240" mass="27454">MTKENIIEKIGSVLMELRNEYVTINQLQDKVSEIDLELFAANAVYLNQHVDILKKLINQETIVIEKVKEAEELALKDTTSSLVDTVQNKIEPESFVATQTSEIDNSKVNLESKVLSTPQIINIETVRAEINSRYQDEKNSVNDSLAQLKIGKQHVNESVQKQVKDIRAGIGLNEKFTFIKTLFNNDQKAYDQSLDQINTLSTINEARTFIKNELMTAYEWNNKQEIAEKFLTILNKRFTG</sequence>
<dbReference type="Proteomes" id="UP000315971">
    <property type="component" value="Unassembled WGS sequence"/>
</dbReference>
<gene>
    <name evidence="1" type="ORF">SAMN06265350_10519</name>
</gene>
<name>A0A521CXS3_9SPHI</name>
<dbReference type="OrthoDB" id="1100725at2"/>
<keyword evidence="2" id="KW-1185">Reference proteome</keyword>